<dbReference type="EMBL" id="JBHRTF010000004">
    <property type="protein sequence ID" value="MFC3115939.1"/>
    <property type="molecule type" value="Genomic_DNA"/>
</dbReference>
<gene>
    <name evidence="2" type="ORF">ACFODX_10250</name>
</gene>
<dbReference type="PANTHER" id="PTHR43312">
    <property type="entry name" value="D-THREO-ALDOSE 1-DEHYDROGENASE"/>
    <property type="match status" value="1"/>
</dbReference>
<dbReference type="InterPro" id="IPR023210">
    <property type="entry name" value="NADP_OxRdtase_dom"/>
</dbReference>
<keyword evidence="3" id="KW-1185">Reference proteome</keyword>
<dbReference type="InterPro" id="IPR036812">
    <property type="entry name" value="NAD(P)_OxRdtase_dom_sf"/>
</dbReference>
<organism evidence="2 3">
    <name type="scientific">Cellvibrio fontiphilus</name>
    <dbReference type="NCBI Taxonomy" id="1815559"/>
    <lineage>
        <taxon>Bacteria</taxon>
        <taxon>Pseudomonadati</taxon>
        <taxon>Pseudomonadota</taxon>
        <taxon>Gammaproteobacteria</taxon>
        <taxon>Cellvibrionales</taxon>
        <taxon>Cellvibrionaceae</taxon>
        <taxon>Cellvibrio</taxon>
    </lineage>
</organism>
<accession>A0ABV7FI71</accession>
<dbReference type="Proteomes" id="UP001595555">
    <property type="component" value="Unassembled WGS sequence"/>
</dbReference>
<sequence>MMPRKRLGSTDIEVSTLGLGTVKFGRNQNLKYPASFELPSDAQIARLLDSAQAMGVNLIDTAPAYGYSEERLGYALRKSRKDWVISTKVGEEFTPDKFTGQGLSHFDFSAKHTRFSVERSLRRLRTDYLDLVLIHSDGNDLNILLQTEVVHSLQQLKQEGWIRAFGISSKTLEGGLLAAEICDAVMVTYNPGQQEEAPVIAKSAQYRRGVLLKKVLASGHICHDAAAPEVSAIDADSSADPIQRALAFAYAPEGVSSAIIGTLNEQHLRDNLLKAIKAQSPAVKIKE</sequence>
<evidence type="ECO:0000313" key="3">
    <source>
        <dbReference type="Proteomes" id="UP001595555"/>
    </source>
</evidence>
<dbReference type="Gene3D" id="3.20.20.100">
    <property type="entry name" value="NADP-dependent oxidoreductase domain"/>
    <property type="match status" value="1"/>
</dbReference>
<proteinExistence type="predicted"/>
<dbReference type="RefSeq" id="WP_378118734.1">
    <property type="nucleotide sequence ID" value="NZ_JBHRTF010000004.1"/>
</dbReference>
<dbReference type="CDD" id="cd19095">
    <property type="entry name" value="AKR_PA4992-like"/>
    <property type="match status" value="1"/>
</dbReference>
<name>A0ABV7FI71_9GAMM</name>
<reference evidence="3" key="1">
    <citation type="journal article" date="2019" name="Int. J. Syst. Evol. Microbiol.">
        <title>The Global Catalogue of Microorganisms (GCM) 10K type strain sequencing project: providing services to taxonomists for standard genome sequencing and annotation.</title>
        <authorList>
            <consortium name="The Broad Institute Genomics Platform"/>
            <consortium name="The Broad Institute Genome Sequencing Center for Infectious Disease"/>
            <person name="Wu L."/>
            <person name="Ma J."/>
        </authorList>
    </citation>
    <scope>NUCLEOTIDE SEQUENCE [LARGE SCALE GENOMIC DNA]</scope>
    <source>
        <strain evidence="3">KCTC 52237</strain>
    </source>
</reference>
<dbReference type="SUPFAM" id="SSF51430">
    <property type="entry name" value="NAD(P)-linked oxidoreductase"/>
    <property type="match status" value="1"/>
</dbReference>
<dbReference type="Pfam" id="PF00248">
    <property type="entry name" value="Aldo_ket_red"/>
    <property type="match status" value="1"/>
</dbReference>
<evidence type="ECO:0000313" key="2">
    <source>
        <dbReference type="EMBL" id="MFC3115939.1"/>
    </source>
</evidence>
<dbReference type="InterPro" id="IPR053135">
    <property type="entry name" value="AKR2_Oxidoreductase"/>
</dbReference>
<feature type="domain" description="NADP-dependent oxidoreductase" evidence="1">
    <location>
        <begin position="17"/>
        <end position="272"/>
    </location>
</feature>
<protein>
    <submittedName>
        <fullName evidence="2">Aldo/keto reductase</fullName>
    </submittedName>
</protein>
<dbReference type="PANTHER" id="PTHR43312:SF1">
    <property type="entry name" value="NADP-DEPENDENT OXIDOREDUCTASE DOMAIN-CONTAINING PROTEIN"/>
    <property type="match status" value="1"/>
</dbReference>
<comment type="caution">
    <text evidence="2">The sequence shown here is derived from an EMBL/GenBank/DDBJ whole genome shotgun (WGS) entry which is preliminary data.</text>
</comment>
<evidence type="ECO:0000259" key="1">
    <source>
        <dbReference type="Pfam" id="PF00248"/>
    </source>
</evidence>